<dbReference type="EMBL" id="RQHW01000079">
    <property type="protein sequence ID" value="TGN17145.1"/>
    <property type="molecule type" value="Genomic_DNA"/>
</dbReference>
<proteinExistence type="predicted"/>
<dbReference type="AlphaFoldDB" id="A0A4R9LTT1"/>
<reference evidence="1" key="1">
    <citation type="journal article" date="2019" name="PLoS Negl. Trop. Dis.">
        <title>Revisiting the worldwide diversity of Leptospira species in the environment.</title>
        <authorList>
            <person name="Vincent A.T."/>
            <person name="Schiettekatte O."/>
            <person name="Bourhy P."/>
            <person name="Veyrier F.J."/>
            <person name="Picardeau M."/>
        </authorList>
    </citation>
    <scope>NUCLEOTIDE SEQUENCE [LARGE SCALE GENOMIC DNA]</scope>
    <source>
        <strain evidence="1">201300427</strain>
    </source>
</reference>
<name>A0A4R9LTT1_9LEPT</name>
<dbReference type="Proteomes" id="UP000298058">
    <property type="component" value="Unassembled WGS sequence"/>
</dbReference>
<evidence type="ECO:0000313" key="2">
    <source>
        <dbReference type="Proteomes" id="UP000298058"/>
    </source>
</evidence>
<gene>
    <name evidence="1" type="ORF">EHS15_18400</name>
</gene>
<protein>
    <submittedName>
        <fullName evidence="1">DUF1577 domain-containing protein</fullName>
    </submittedName>
</protein>
<dbReference type="RefSeq" id="WP_135762052.1">
    <property type="nucleotide sequence ID" value="NZ_RQHW01000079.1"/>
</dbReference>
<dbReference type="Pfam" id="PF07614">
    <property type="entry name" value="DUF1577"/>
    <property type="match status" value="1"/>
</dbReference>
<organism evidence="1 2">
    <name type="scientific">Leptospira idonii</name>
    <dbReference type="NCBI Taxonomy" id="1193500"/>
    <lineage>
        <taxon>Bacteria</taxon>
        <taxon>Pseudomonadati</taxon>
        <taxon>Spirochaetota</taxon>
        <taxon>Spirochaetia</taxon>
        <taxon>Leptospirales</taxon>
        <taxon>Leptospiraceae</taxon>
        <taxon>Leptospira</taxon>
    </lineage>
</organism>
<accession>A0A4R9LTT1</accession>
<keyword evidence="2" id="KW-1185">Reference proteome</keyword>
<comment type="caution">
    <text evidence="1">The sequence shown here is derived from an EMBL/GenBank/DDBJ whole genome shotgun (WGS) entry which is preliminary data.</text>
</comment>
<dbReference type="OrthoDB" id="336168at2"/>
<sequence length="374" mass="43589">MINLVKHHFQSDRDFVPLEESQNLQDLYKQMMEAEGIYLKGYDTHIKVRFKGQRPDGNHIFEMESIPESLGNSFTVHTTPSFHAEVEYELISQKDNLLLGKLKEKKQTFFVRQDPRNHKVLGNVLASNFLIAKTDIDFSKLTGVSSQVILTDIHRNLLKDYPQSKVVFLSSSVNSDEIELMQNYKKPLYLINTQMMESAPLKEVFDPKSSFEEDFLLEDKIAEYKRKKMGSFLYYPIFIQMNDLHFFAYLSLEYEKSPVPQAVFDLYKEVEATFQERIMDSNTHILDIKQNVLNISKTGVAIEVRDREIIKSLKIKPSMTIDINFKMQAPIRMALELRHMEEVNDFFIIGSRIVGVSGDKKAKDIYHSLIDFFR</sequence>
<dbReference type="InterPro" id="IPR011471">
    <property type="entry name" value="DUF1577"/>
</dbReference>
<evidence type="ECO:0000313" key="1">
    <source>
        <dbReference type="EMBL" id="TGN17145.1"/>
    </source>
</evidence>